<accession>A0A3M6VNL0</accession>
<dbReference type="STRING" id="542832.A0A3M6VNL0"/>
<dbReference type="Gene3D" id="3.30.2320.30">
    <property type="entry name" value="ATP synthase, E subunit, C-terminal"/>
    <property type="match status" value="1"/>
</dbReference>
<dbReference type="InterPro" id="IPR038495">
    <property type="entry name" value="ATPase_E_C"/>
</dbReference>
<dbReference type="AlphaFoldDB" id="A0A3M6VNL0"/>
<evidence type="ECO:0000256" key="1">
    <source>
        <dbReference type="ARBA" id="ARBA00005901"/>
    </source>
</evidence>
<keyword evidence="3" id="KW-0406">Ion transport</keyword>
<dbReference type="GO" id="GO:0046961">
    <property type="term" value="F:proton-transporting ATPase activity, rotational mechanism"/>
    <property type="evidence" value="ECO:0007669"/>
    <property type="project" value="InterPro"/>
</dbReference>
<dbReference type="SUPFAM" id="SSF160527">
    <property type="entry name" value="V-type ATPase subunit E-like"/>
    <property type="match status" value="1"/>
</dbReference>
<dbReference type="Pfam" id="PF01991">
    <property type="entry name" value="vATP-synt_E"/>
    <property type="match status" value="1"/>
</dbReference>
<dbReference type="OrthoDB" id="10263003at2759"/>
<dbReference type="GO" id="GO:0033178">
    <property type="term" value="C:proton-transporting two-sector ATPase complex, catalytic domain"/>
    <property type="evidence" value="ECO:0007669"/>
    <property type="project" value="InterPro"/>
</dbReference>
<evidence type="ECO:0000313" key="5">
    <source>
        <dbReference type="EMBL" id="RQM11945.1"/>
    </source>
</evidence>
<dbReference type="Proteomes" id="UP000282087">
    <property type="component" value="Unassembled WGS sequence"/>
</dbReference>
<reference evidence="6 7" key="1">
    <citation type="submission" date="2018-06" db="EMBL/GenBank/DDBJ databases">
        <title>Comparative genomics of downy mildews reveals potential adaptations to biotrophy.</title>
        <authorList>
            <person name="Fletcher K."/>
            <person name="Klosterman S.J."/>
            <person name="Derevnina L."/>
            <person name="Martin F."/>
            <person name="Koike S."/>
            <person name="Reyes Chin-Wo S."/>
            <person name="Mou B."/>
            <person name="Michelmore R."/>
        </authorList>
    </citation>
    <scope>NUCLEOTIDE SEQUENCE [LARGE SCALE GENOMIC DNA]</scope>
    <source>
        <strain evidence="5 7">R13</strain>
        <strain evidence="4 6">R14</strain>
    </source>
</reference>
<evidence type="ECO:0000256" key="3">
    <source>
        <dbReference type="ARBA" id="ARBA00023065"/>
    </source>
</evidence>
<gene>
    <name evidence="5" type="ORF">DD237_007199</name>
    <name evidence="4" type="ORF">DD238_006484</name>
</gene>
<dbReference type="Proteomes" id="UP000286097">
    <property type="component" value="Unassembled WGS sequence"/>
</dbReference>
<proteinExistence type="inferred from homology"/>
<sequence length="97" mass="10674">MVVTKATDKYIATIKKEANLSLREIKVTMNKIADGKLPDAKAGGIVLYAKQGKIVCDNTLDTHLDQICYDLKPKGCKRRSIQVHTGAILFPTPYLGI</sequence>
<name>A0A3M6VNL0_9STRA</name>
<keyword evidence="6" id="KW-1185">Reference proteome</keyword>
<protein>
    <submittedName>
        <fullName evidence="4">Uncharacterized protein</fullName>
    </submittedName>
</protein>
<comment type="caution">
    <text evidence="4">The sequence shown here is derived from an EMBL/GenBank/DDBJ whole genome shotgun (WGS) entry which is preliminary data.</text>
</comment>
<dbReference type="InterPro" id="IPR002842">
    <property type="entry name" value="ATPase_V1_Esu"/>
</dbReference>
<comment type="similarity">
    <text evidence="1">Belongs to the V-ATPase E subunit family.</text>
</comment>
<organism evidence="4 6">
    <name type="scientific">Peronospora effusa</name>
    <dbReference type="NCBI Taxonomy" id="542832"/>
    <lineage>
        <taxon>Eukaryota</taxon>
        <taxon>Sar</taxon>
        <taxon>Stramenopiles</taxon>
        <taxon>Oomycota</taxon>
        <taxon>Peronosporomycetes</taxon>
        <taxon>Peronosporales</taxon>
        <taxon>Peronosporaceae</taxon>
        <taxon>Peronospora</taxon>
    </lineage>
</organism>
<dbReference type="EMBL" id="QKXF01000375">
    <property type="protein sequence ID" value="RQM11945.1"/>
    <property type="molecule type" value="Genomic_DNA"/>
</dbReference>
<evidence type="ECO:0000313" key="6">
    <source>
        <dbReference type="Proteomes" id="UP000282087"/>
    </source>
</evidence>
<keyword evidence="2" id="KW-0813">Transport</keyword>
<evidence type="ECO:0000256" key="2">
    <source>
        <dbReference type="ARBA" id="ARBA00022448"/>
    </source>
</evidence>
<evidence type="ECO:0000313" key="7">
    <source>
        <dbReference type="Proteomes" id="UP000286097"/>
    </source>
</evidence>
<evidence type="ECO:0000313" key="4">
    <source>
        <dbReference type="EMBL" id="RMX68458.1"/>
    </source>
</evidence>
<dbReference type="EMBL" id="QLLG01000069">
    <property type="protein sequence ID" value="RMX68458.1"/>
    <property type="molecule type" value="Genomic_DNA"/>
</dbReference>
<dbReference type="VEuPathDB" id="FungiDB:DD237_007199"/>